<dbReference type="EMBL" id="AZHX01000002">
    <property type="protein sequence ID" value="ETX09341.1"/>
    <property type="molecule type" value="Genomic_DNA"/>
</dbReference>
<evidence type="ECO:0000313" key="2">
    <source>
        <dbReference type="EMBL" id="ETX09341.1"/>
    </source>
</evidence>
<dbReference type="Gene3D" id="2.30.110.10">
    <property type="entry name" value="Electron Transport, Fmn-binding Protein, Chain A"/>
    <property type="match status" value="1"/>
</dbReference>
<organism evidence="2 3">
    <name type="scientific">Candidatus Entotheonella gemina</name>
    <dbReference type="NCBI Taxonomy" id="1429439"/>
    <lineage>
        <taxon>Bacteria</taxon>
        <taxon>Pseudomonadati</taxon>
        <taxon>Nitrospinota/Tectimicrobiota group</taxon>
        <taxon>Candidatus Tectimicrobiota</taxon>
        <taxon>Candidatus Entotheonellia</taxon>
        <taxon>Candidatus Entotheonellales</taxon>
        <taxon>Candidatus Entotheonellaceae</taxon>
        <taxon>Candidatus Entotheonella</taxon>
    </lineage>
</organism>
<dbReference type="InterPro" id="IPR011576">
    <property type="entry name" value="Pyridox_Oxase_N"/>
</dbReference>
<reference evidence="2 3" key="1">
    <citation type="journal article" date="2014" name="Nature">
        <title>An environmental bacterial taxon with a large and distinct metabolic repertoire.</title>
        <authorList>
            <person name="Wilson M.C."/>
            <person name="Mori T."/>
            <person name="Ruckert C."/>
            <person name="Uria A.R."/>
            <person name="Helf M.J."/>
            <person name="Takada K."/>
            <person name="Gernert C."/>
            <person name="Steffens U.A."/>
            <person name="Heycke N."/>
            <person name="Schmitt S."/>
            <person name="Rinke C."/>
            <person name="Helfrich E.J."/>
            <person name="Brachmann A.O."/>
            <person name="Gurgui C."/>
            <person name="Wakimoto T."/>
            <person name="Kracht M."/>
            <person name="Crusemann M."/>
            <person name="Hentschel U."/>
            <person name="Abe I."/>
            <person name="Matsunaga S."/>
            <person name="Kalinowski J."/>
            <person name="Takeyama H."/>
            <person name="Piel J."/>
        </authorList>
    </citation>
    <scope>NUCLEOTIDE SEQUENCE [LARGE SCALE GENOMIC DNA]</scope>
    <source>
        <strain evidence="3">TSY2</strain>
    </source>
</reference>
<evidence type="ECO:0000313" key="3">
    <source>
        <dbReference type="Proteomes" id="UP000019140"/>
    </source>
</evidence>
<dbReference type="Pfam" id="PF01243">
    <property type="entry name" value="PNPOx_N"/>
    <property type="match status" value="1"/>
</dbReference>
<proteinExistence type="predicted"/>
<feature type="domain" description="Pyridoxamine 5'-phosphate oxidase N-terminal" evidence="1">
    <location>
        <begin position="24"/>
        <end position="133"/>
    </location>
</feature>
<name>W4MHD0_9BACT</name>
<dbReference type="SUPFAM" id="SSF50475">
    <property type="entry name" value="FMN-binding split barrel"/>
    <property type="match status" value="1"/>
</dbReference>
<sequence>MAKIPQVLWEHINTAFPVHVCLIGVALPNGFAQVTPKGSTMMWDGDTLAYWDRGGGTTHEHVKDGTKVTVYFRKSELRESGILPLGGIARFYGTAALHNEGPVREEVWERMVEPEKERDPDKQGRAVLIHIERAEDLRGNPLMA</sequence>
<comment type="caution">
    <text evidence="2">The sequence shown here is derived from an EMBL/GenBank/DDBJ whole genome shotgun (WGS) entry which is preliminary data.</text>
</comment>
<keyword evidence="3" id="KW-1185">Reference proteome</keyword>
<protein>
    <recommendedName>
        <fullName evidence="1">Pyridoxamine 5'-phosphate oxidase N-terminal domain-containing protein</fullName>
    </recommendedName>
</protein>
<dbReference type="AlphaFoldDB" id="W4MHD0"/>
<dbReference type="InterPro" id="IPR012349">
    <property type="entry name" value="Split_barrel_FMN-bd"/>
</dbReference>
<dbReference type="Proteomes" id="UP000019140">
    <property type="component" value="Unassembled WGS sequence"/>
</dbReference>
<dbReference type="HOGENOM" id="CLU_1792943_0_0_7"/>
<gene>
    <name evidence="2" type="ORF">ETSY2_00100</name>
</gene>
<accession>W4MHD0</accession>
<evidence type="ECO:0000259" key="1">
    <source>
        <dbReference type="Pfam" id="PF01243"/>
    </source>
</evidence>